<dbReference type="Gene3D" id="3.90.79.10">
    <property type="entry name" value="Nucleoside Triphosphate Pyrophosphohydrolase"/>
    <property type="match status" value="1"/>
</dbReference>
<comment type="cofactor">
    <cofactor evidence="1">
        <name>Mg(2+)</name>
        <dbReference type="ChEBI" id="CHEBI:18420"/>
    </cofactor>
</comment>
<sequence>MFYDLLKKCVSLFFHLINLITGNRIPPFGSAAVVVEQNNRYLVVRLPGNRVVFPGGFMNWRETPQQSAEREGEEETGMKIQAEDCINVYSLVSDHWTNMSTNSFVFSGEVVGGRLHPTVEGSACWMSEQELRLVMSKHSLRILDDYLAYRKRSQQNQQTSHPTVTRVS</sequence>
<dbReference type="AlphaFoldDB" id="A0A326U0S8"/>
<dbReference type="SUPFAM" id="SSF55811">
    <property type="entry name" value="Nudix"/>
    <property type="match status" value="1"/>
</dbReference>
<dbReference type="CDD" id="cd02883">
    <property type="entry name" value="NUDIX_Hydrolase"/>
    <property type="match status" value="1"/>
</dbReference>
<dbReference type="InterPro" id="IPR015797">
    <property type="entry name" value="NUDIX_hydrolase-like_dom_sf"/>
</dbReference>
<dbReference type="GO" id="GO:0016787">
    <property type="term" value="F:hydrolase activity"/>
    <property type="evidence" value="ECO:0007669"/>
    <property type="project" value="UniProtKB-KW"/>
</dbReference>
<dbReference type="PROSITE" id="PS51462">
    <property type="entry name" value="NUDIX"/>
    <property type="match status" value="1"/>
</dbReference>
<proteinExistence type="predicted"/>
<dbReference type="InterPro" id="IPR000086">
    <property type="entry name" value="NUDIX_hydrolase_dom"/>
</dbReference>
<reference evidence="4 5" key="1">
    <citation type="submission" date="2018-06" db="EMBL/GenBank/DDBJ databases">
        <title>Genomic Encyclopedia of Archaeal and Bacterial Type Strains, Phase II (KMG-II): from individual species to whole genera.</title>
        <authorList>
            <person name="Goeker M."/>
        </authorList>
    </citation>
    <scope>NUCLEOTIDE SEQUENCE [LARGE SCALE GENOMIC DNA]</scope>
    <source>
        <strain evidence="4 5">ATCC BAA-1881</strain>
    </source>
</reference>
<dbReference type="EMBL" id="QKUF01000026">
    <property type="protein sequence ID" value="PZW23408.1"/>
    <property type="molecule type" value="Genomic_DNA"/>
</dbReference>
<evidence type="ECO:0000259" key="3">
    <source>
        <dbReference type="PROSITE" id="PS51462"/>
    </source>
</evidence>
<dbReference type="RefSeq" id="WP_111325318.1">
    <property type="nucleotide sequence ID" value="NZ_BIFX01000001.1"/>
</dbReference>
<accession>A0A326U0S8</accession>
<evidence type="ECO:0000256" key="2">
    <source>
        <dbReference type="ARBA" id="ARBA00022801"/>
    </source>
</evidence>
<dbReference type="Pfam" id="PF00293">
    <property type="entry name" value="NUDIX"/>
    <property type="match status" value="1"/>
</dbReference>
<keyword evidence="5" id="KW-1185">Reference proteome</keyword>
<evidence type="ECO:0000256" key="1">
    <source>
        <dbReference type="ARBA" id="ARBA00001946"/>
    </source>
</evidence>
<dbReference type="PANTHER" id="PTHR43046">
    <property type="entry name" value="GDP-MANNOSE MANNOSYL HYDROLASE"/>
    <property type="match status" value="1"/>
</dbReference>
<evidence type="ECO:0000313" key="5">
    <source>
        <dbReference type="Proteomes" id="UP000248806"/>
    </source>
</evidence>
<keyword evidence="2" id="KW-0378">Hydrolase</keyword>
<dbReference type="Proteomes" id="UP000248806">
    <property type="component" value="Unassembled WGS sequence"/>
</dbReference>
<protein>
    <submittedName>
        <fullName evidence="4">NUDIX domain-containing protein</fullName>
    </submittedName>
</protein>
<gene>
    <name evidence="4" type="ORF">EI42_05030</name>
</gene>
<dbReference type="PANTHER" id="PTHR43046:SF2">
    <property type="entry name" value="8-OXO-DGTP DIPHOSPHATASE-RELATED"/>
    <property type="match status" value="1"/>
</dbReference>
<dbReference type="OrthoDB" id="159397at2"/>
<name>A0A326U0S8_THEHA</name>
<organism evidence="4 5">
    <name type="scientific">Thermosporothrix hazakensis</name>
    <dbReference type="NCBI Taxonomy" id="644383"/>
    <lineage>
        <taxon>Bacteria</taxon>
        <taxon>Bacillati</taxon>
        <taxon>Chloroflexota</taxon>
        <taxon>Ktedonobacteria</taxon>
        <taxon>Ktedonobacterales</taxon>
        <taxon>Thermosporotrichaceae</taxon>
        <taxon>Thermosporothrix</taxon>
    </lineage>
</organism>
<feature type="domain" description="Nudix hydrolase" evidence="3">
    <location>
        <begin position="23"/>
        <end position="148"/>
    </location>
</feature>
<evidence type="ECO:0000313" key="4">
    <source>
        <dbReference type="EMBL" id="PZW23408.1"/>
    </source>
</evidence>
<comment type="caution">
    <text evidence="4">The sequence shown here is derived from an EMBL/GenBank/DDBJ whole genome shotgun (WGS) entry which is preliminary data.</text>
</comment>